<dbReference type="AlphaFoldDB" id="A0ABD5UNB8"/>
<evidence type="ECO:0000256" key="1">
    <source>
        <dbReference type="SAM" id="Coils"/>
    </source>
</evidence>
<dbReference type="EMBL" id="JBHSXI010000023">
    <property type="protein sequence ID" value="MFC6890658.1"/>
    <property type="molecule type" value="Genomic_DNA"/>
</dbReference>
<proteinExistence type="predicted"/>
<organism evidence="2 3">
    <name type="scientific">Halorubrum trueperi</name>
    <dbReference type="NCBI Taxonomy" id="2004704"/>
    <lineage>
        <taxon>Archaea</taxon>
        <taxon>Methanobacteriati</taxon>
        <taxon>Methanobacteriota</taxon>
        <taxon>Stenosarchaea group</taxon>
        <taxon>Halobacteria</taxon>
        <taxon>Halobacteriales</taxon>
        <taxon>Haloferacaceae</taxon>
        <taxon>Halorubrum</taxon>
    </lineage>
</organism>
<keyword evidence="3" id="KW-1185">Reference proteome</keyword>
<protein>
    <submittedName>
        <fullName evidence="2">Uncharacterized protein</fullName>
    </submittedName>
</protein>
<comment type="caution">
    <text evidence="2">The sequence shown here is derived from an EMBL/GenBank/DDBJ whole genome shotgun (WGS) entry which is preliminary data.</text>
</comment>
<gene>
    <name evidence="2" type="ORF">ACFQEY_16845</name>
</gene>
<keyword evidence="1" id="KW-0175">Coiled coil</keyword>
<evidence type="ECO:0000313" key="2">
    <source>
        <dbReference type="EMBL" id="MFC6890658.1"/>
    </source>
</evidence>
<feature type="coiled-coil region" evidence="1">
    <location>
        <begin position="59"/>
        <end position="93"/>
    </location>
</feature>
<name>A0ABD5UNB8_9EURY</name>
<dbReference type="RefSeq" id="WP_379770855.1">
    <property type="nucleotide sequence ID" value="NZ_JBHSXI010000023.1"/>
</dbReference>
<accession>A0ABD5UNB8</accession>
<reference evidence="2 3" key="1">
    <citation type="journal article" date="2019" name="Int. J. Syst. Evol. Microbiol.">
        <title>The Global Catalogue of Microorganisms (GCM) 10K type strain sequencing project: providing services to taxonomists for standard genome sequencing and annotation.</title>
        <authorList>
            <consortium name="The Broad Institute Genomics Platform"/>
            <consortium name="The Broad Institute Genome Sequencing Center for Infectious Disease"/>
            <person name="Wu L."/>
            <person name="Ma J."/>
        </authorList>
    </citation>
    <scope>NUCLEOTIDE SEQUENCE [LARGE SCALE GENOMIC DNA]</scope>
    <source>
        <strain evidence="2 3">Y73</strain>
    </source>
</reference>
<evidence type="ECO:0000313" key="3">
    <source>
        <dbReference type="Proteomes" id="UP001596333"/>
    </source>
</evidence>
<dbReference type="Proteomes" id="UP001596333">
    <property type="component" value="Unassembled WGS sequence"/>
</dbReference>
<sequence length="166" mass="18514">MPDISDDKATATTYPPADLYAEWCVGADERNIPISQFIIRMVEAGRQEINLDTLTSDSVQELRQQRADLQQELDRERRRVEQLEQQLHHTAQVDILKYIEKNPGATTPEIIQHVADTVPSRVASHLDVLEGDAIKHGDDGYHLQDTQGEIDTPSDVVSFIGAGVDG</sequence>